<proteinExistence type="predicted"/>
<organism evidence="1">
    <name type="scientific">Arundo donax</name>
    <name type="common">Giant reed</name>
    <name type="synonym">Donax arundinaceus</name>
    <dbReference type="NCBI Taxonomy" id="35708"/>
    <lineage>
        <taxon>Eukaryota</taxon>
        <taxon>Viridiplantae</taxon>
        <taxon>Streptophyta</taxon>
        <taxon>Embryophyta</taxon>
        <taxon>Tracheophyta</taxon>
        <taxon>Spermatophyta</taxon>
        <taxon>Magnoliopsida</taxon>
        <taxon>Liliopsida</taxon>
        <taxon>Poales</taxon>
        <taxon>Poaceae</taxon>
        <taxon>PACMAD clade</taxon>
        <taxon>Arundinoideae</taxon>
        <taxon>Arundineae</taxon>
        <taxon>Arundo</taxon>
    </lineage>
</organism>
<sequence>MSIPRGIPNGTENEWWLLLSRDDLRLADLFIDCLPERDPESPFRSDLSCRFASCSRISWL</sequence>
<reference evidence="1" key="2">
    <citation type="journal article" date="2015" name="Data Brief">
        <title>Shoot transcriptome of the giant reed, Arundo donax.</title>
        <authorList>
            <person name="Barrero R.A."/>
            <person name="Guerrero F.D."/>
            <person name="Moolhuijzen P."/>
            <person name="Goolsby J.A."/>
            <person name="Tidwell J."/>
            <person name="Bellgard S.E."/>
            <person name="Bellgard M.I."/>
        </authorList>
    </citation>
    <scope>NUCLEOTIDE SEQUENCE</scope>
    <source>
        <tissue evidence="1">Shoot tissue taken approximately 20 cm above the soil surface</tissue>
    </source>
</reference>
<reference evidence="1" key="1">
    <citation type="submission" date="2014-09" db="EMBL/GenBank/DDBJ databases">
        <authorList>
            <person name="Magalhaes I.L.F."/>
            <person name="Oliveira U."/>
            <person name="Santos F.R."/>
            <person name="Vidigal T.H.D.A."/>
            <person name="Brescovit A.D."/>
            <person name="Santos A.J."/>
        </authorList>
    </citation>
    <scope>NUCLEOTIDE SEQUENCE</scope>
    <source>
        <tissue evidence="1">Shoot tissue taken approximately 20 cm above the soil surface</tissue>
    </source>
</reference>
<dbReference type="EMBL" id="GBRH01220567">
    <property type="protein sequence ID" value="JAD77328.1"/>
    <property type="molecule type" value="Transcribed_RNA"/>
</dbReference>
<protein>
    <submittedName>
        <fullName evidence="1">Uncharacterized protein</fullName>
    </submittedName>
</protein>
<accession>A0A0A9CSB9</accession>
<evidence type="ECO:0000313" key="1">
    <source>
        <dbReference type="EMBL" id="JAD77328.1"/>
    </source>
</evidence>
<name>A0A0A9CSB9_ARUDO</name>
<dbReference type="AlphaFoldDB" id="A0A0A9CSB9"/>